<evidence type="ECO:0000256" key="1">
    <source>
        <dbReference type="SAM" id="MobiDB-lite"/>
    </source>
</evidence>
<proteinExistence type="predicted"/>
<dbReference type="Proteomes" id="UP000663854">
    <property type="component" value="Unassembled WGS sequence"/>
</dbReference>
<evidence type="ECO:0000313" key="4">
    <source>
        <dbReference type="Proteomes" id="UP000663870"/>
    </source>
</evidence>
<sequence>MCLLADAKHRSSSLDPSTHTRRRRLQNRKIVFNRSPESDNEKAHLPITLIDLNTDNITQNNKLAINNSVSHL</sequence>
<name>A0A816FN55_9BILA</name>
<reference evidence="3" key="1">
    <citation type="submission" date="2021-02" db="EMBL/GenBank/DDBJ databases">
        <authorList>
            <person name="Nowell W R."/>
        </authorList>
    </citation>
    <scope>NUCLEOTIDE SEQUENCE</scope>
</reference>
<dbReference type="Proteomes" id="UP000663870">
    <property type="component" value="Unassembled WGS sequence"/>
</dbReference>
<dbReference type="AlphaFoldDB" id="A0A816FN55"/>
<evidence type="ECO:0000313" key="3">
    <source>
        <dbReference type="EMBL" id="CAF1663655.1"/>
    </source>
</evidence>
<comment type="caution">
    <text evidence="3">The sequence shown here is derived from an EMBL/GenBank/DDBJ whole genome shotgun (WGS) entry which is preliminary data.</text>
</comment>
<evidence type="ECO:0000313" key="2">
    <source>
        <dbReference type="EMBL" id="CAF1526259.1"/>
    </source>
</evidence>
<organism evidence="3 4">
    <name type="scientific">Rotaria sordida</name>
    <dbReference type="NCBI Taxonomy" id="392033"/>
    <lineage>
        <taxon>Eukaryota</taxon>
        <taxon>Metazoa</taxon>
        <taxon>Spiralia</taxon>
        <taxon>Gnathifera</taxon>
        <taxon>Rotifera</taxon>
        <taxon>Eurotatoria</taxon>
        <taxon>Bdelloidea</taxon>
        <taxon>Philodinida</taxon>
        <taxon>Philodinidae</taxon>
        <taxon>Rotaria</taxon>
    </lineage>
</organism>
<keyword evidence="4" id="KW-1185">Reference proteome</keyword>
<protein>
    <submittedName>
        <fullName evidence="3">Uncharacterized protein</fullName>
    </submittedName>
</protein>
<dbReference type="EMBL" id="CAJNOL010013408">
    <property type="protein sequence ID" value="CAF1663655.1"/>
    <property type="molecule type" value="Genomic_DNA"/>
</dbReference>
<feature type="region of interest" description="Disordered" evidence="1">
    <location>
        <begin position="1"/>
        <end position="25"/>
    </location>
</feature>
<dbReference type="EMBL" id="CAJNOH010011560">
    <property type="protein sequence ID" value="CAF1526259.1"/>
    <property type="molecule type" value="Genomic_DNA"/>
</dbReference>
<gene>
    <name evidence="3" type="ORF">JXQ802_LOCUS56462</name>
    <name evidence="2" type="ORF">PYM288_LOCUS39901</name>
</gene>
<accession>A0A816FN55</accession>